<dbReference type="EMBL" id="PKPP01000536">
    <property type="protein sequence ID" value="PWA91540.1"/>
    <property type="molecule type" value="Genomic_DNA"/>
</dbReference>
<protein>
    <submittedName>
        <fullName evidence="2">Uncharacterized protein</fullName>
    </submittedName>
</protein>
<feature type="region of interest" description="Disordered" evidence="1">
    <location>
        <begin position="137"/>
        <end position="160"/>
    </location>
</feature>
<name>A0A2U1Q0J8_ARTAN</name>
<proteinExistence type="predicted"/>
<reference evidence="2 3" key="1">
    <citation type="journal article" date="2018" name="Mol. Plant">
        <title>The genome of Artemisia annua provides insight into the evolution of Asteraceae family and artemisinin biosynthesis.</title>
        <authorList>
            <person name="Shen Q."/>
            <person name="Zhang L."/>
            <person name="Liao Z."/>
            <person name="Wang S."/>
            <person name="Yan T."/>
            <person name="Shi P."/>
            <person name="Liu M."/>
            <person name="Fu X."/>
            <person name="Pan Q."/>
            <person name="Wang Y."/>
            <person name="Lv Z."/>
            <person name="Lu X."/>
            <person name="Zhang F."/>
            <person name="Jiang W."/>
            <person name="Ma Y."/>
            <person name="Chen M."/>
            <person name="Hao X."/>
            <person name="Li L."/>
            <person name="Tang Y."/>
            <person name="Lv G."/>
            <person name="Zhou Y."/>
            <person name="Sun X."/>
            <person name="Brodelius P.E."/>
            <person name="Rose J.K.C."/>
            <person name="Tang K."/>
        </authorList>
    </citation>
    <scope>NUCLEOTIDE SEQUENCE [LARGE SCALE GENOMIC DNA]</scope>
    <source>
        <strain evidence="3">cv. Huhao1</strain>
        <tissue evidence="2">Leaf</tissue>
    </source>
</reference>
<comment type="caution">
    <text evidence="2">The sequence shown here is derived from an EMBL/GenBank/DDBJ whole genome shotgun (WGS) entry which is preliminary data.</text>
</comment>
<gene>
    <name evidence="2" type="ORF">CTI12_AA089250</name>
</gene>
<organism evidence="2 3">
    <name type="scientific">Artemisia annua</name>
    <name type="common">Sweet wormwood</name>
    <dbReference type="NCBI Taxonomy" id="35608"/>
    <lineage>
        <taxon>Eukaryota</taxon>
        <taxon>Viridiplantae</taxon>
        <taxon>Streptophyta</taxon>
        <taxon>Embryophyta</taxon>
        <taxon>Tracheophyta</taxon>
        <taxon>Spermatophyta</taxon>
        <taxon>Magnoliopsida</taxon>
        <taxon>eudicotyledons</taxon>
        <taxon>Gunneridae</taxon>
        <taxon>Pentapetalae</taxon>
        <taxon>asterids</taxon>
        <taxon>campanulids</taxon>
        <taxon>Asterales</taxon>
        <taxon>Asteraceae</taxon>
        <taxon>Asteroideae</taxon>
        <taxon>Anthemideae</taxon>
        <taxon>Artemisiinae</taxon>
        <taxon>Artemisia</taxon>
    </lineage>
</organism>
<accession>A0A2U1Q0J8</accession>
<sequence>MCKLDCPEIECDDADEIYAAGLNGYRSTPILKKQNYNDQYVYNISEDDVDLHDTDNEENKYYVEFPGSSEDGVCEQLTSGMDYAKAKECKPEDTFDIRVEEQHRFPYEDSKDNGYTQSRDASSHSLDYGFLSSTKLPIKHPRSLSPPKESSSTSERKQEGKKYFLPIIQIDQLRRLIKLKEAENVRDKQTVFECKEAIDQ</sequence>
<dbReference type="Proteomes" id="UP000245207">
    <property type="component" value="Unassembled WGS sequence"/>
</dbReference>
<dbReference type="AlphaFoldDB" id="A0A2U1Q0J8"/>
<evidence type="ECO:0000256" key="1">
    <source>
        <dbReference type="SAM" id="MobiDB-lite"/>
    </source>
</evidence>
<evidence type="ECO:0000313" key="3">
    <source>
        <dbReference type="Proteomes" id="UP000245207"/>
    </source>
</evidence>
<evidence type="ECO:0000313" key="2">
    <source>
        <dbReference type="EMBL" id="PWA91540.1"/>
    </source>
</evidence>
<keyword evidence="3" id="KW-1185">Reference proteome</keyword>
<feature type="compositionally biased region" description="Low complexity" evidence="1">
    <location>
        <begin position="143"/>
        <end position="153"/>
    </location>
</feature>